<gene>
    <name evidence="14" type="ORF">GEV33_002286</name>
</gene>
<evidence type="ECO:0000256" key="6">
    <source>
        <dbReference type="ARBA" id="ARBA00022884"/>
    </source>
</evidence>
<evidence type="ECO:0000313" key="15">
    <source>
        <dbReference type="Proteomes" id="UP000719412"/>
    </source>
</evidence>
<dbReference type="SMART" id="SM00360">
    <property type="entry name" value="RRM"/>
    <property type="match status" value="1"/>
</dbReference>
<dbReference type="GO" id="GO:0006397">
    <property type="term" value="P:mRNA processing"/>
    <property type="evidence" value="ECO:0007669"/>
    <property type="project" value="UniProtKB-KW"/>
</dbReference>
<keyword evidence="6 10" id="KW-0694">RNA-binding</keyword>
<dbReference type="InterPro" id="IPR012677">
    <property type="entry name" value="Nucleotide-bd_a/b_plait_sf"/>
</dbReference>
<dbReference type="GO" id="GO:0003729">
    <property type="term" value="F:mRNA binding"/>
    <property type="evidence" value="ECO:0007669"/>
    <property type="project" value="InterPro"/>
</dbReference>
<comment type="caution">
    <text evidence="14">The sequence shown here is derived from an EMBL/GenBank/DDBJ whole genome shotgun (WGS) entry which is preliminary data.</text>
</comment>
<dbReference type="GO" id="GO:0005737">
    <property type="term" value="C:cytoplasm"/>
    <property type="evidence" value="ECO:0007669"/>
    <property type="project" value="UniProtKB-SubCell"/>
</dbReference>
<evidence type="ECO:0000256" key="8">
    <source>
        <dbReference type="ARBA" id="ARBA00023242"/>
    </source>
</evidence>
<dbReference type="SUPFAM" id="SSF54928">
    <property type="entry name" value="RNA-binding domain, RBD"/>
    <property type="match status" value="1"/>
</dbReference>
<dbReference type="PROSITE" id="PS50102">
    <property type="entry name" value="RRM"/>
    <property type="match status" value="1"/>
</dbReference>
<evidence type="ECO:0000313" key="14">
    <source>
        <dbReference type="EMBL" id="KAH0820506.1"/>
    </source>
</evidence>
<comment type="similarity">
    <text evidence="1 11">Belongs to the RBM8A family.</text>
</comment>
<evidence type="ECO:0000256" key="1">
    <source>
        <dbReference type="ARBA" id="ARBA00007987"/>
    </source>
</evidence>
<reference evidence="14" key="1">
    <citation type="journal article" date="2020" name="J Insects Food Feed">
        <title>The yellow mealworm (Tenebrio molitor) genome: a resource for the emerging insects as food and feed industry.</title>
        <authorList>
            <person name="Eriksson T."/>
            <person name="Andere A."/>
            <person name="Kelstrup H."/>
            <person name="Emery V."/>
            <person name="Picard C."/>
        </authorList>
    </citation>
    <scope>NUCLEOTIDE SEQUENCE</scope>
    <source>
        <strain evidence="14">Stoneville</strain>
        <tissue evidence="14">Whole head</tissue>
    </source>
</reference>
<dbReference type="InterPro" id="IPR000504">
    <property type="entry name" value="RRM_dom"/>
</dbReference>
<keyword evidence="7 11" id="KW-0508">mRNA splicing</keyword>
<dbReference type="InterPro" id="IPR033744">
    <property type="entry name" value="RRM_RBM8"/>
</dbReference>
<evidence type="ECO:0000256" key="2">
    <source>
        <dbReference type="ARBA" id="ARBA00022448"/>
    </source>
</evidence>
<reference evidence="14" key="2">
    <citation type="submission" date="2021-08" db="EMBL/GenBank/DDBJ databases">
        <authorList>
            <person name="Eriksson T."/>
        </authorList>
    </citation>
    <scope>NUCLEOTIDE SEQUENCE</scope>
    <source>
        <strain evidence="14">Stoneville</strain>
        <tissue evidence="14">Whole head</tissue>
    </source>
</reference>
<dbReference type="GO" id="GO:0051028">
    <property type="term" value="P:mRNA transport"/>
    <property type="evidence" value="ECO:0007669"/>
    <property type="project" value="UniProtKB-KW"/>
</dbReference>
<keyword evidence="5" id="KW-0810">Translation regulation</keyword>
<keyword evidence="2 11" id="KW-0813">Transport</keyword>
<keyword evidence="11" id="KW-0509">mRNA transport</keyword>
<dbReference type="Gene3D" id="3.30.70.330">
    <property type="match status" value="1"/>
</dbReference>
<keyword evidence="3 11" id="KW-0963">Cytoplasm</keyword>
<comment type="subunit">
    <text evidence="11">Heterodimer with MAGOH. Part of the mRNA splicing-dependent exon junction complex (EJC) complex; the core complex contains CASC3, EIF4A3, MAGOH and RBM8A.</text>
</comment>
<dbReference type="GO" id="GO:0016607">
    <property type="term" value="C:nuclear speck"/>
    <property type="evidence" value="ECO:0007669"/>
    <property type="project" value="UniProtKB-SubCell"/>
</dbReference>
<dbReference type="PANTHER" id="PTHR45894">
    <property type="entry name" value="RNA-BINDING PROTEIN 8A"/>
    <property type="match status" value="1"/>
</dbReference>
<sequence length="214" mass="23503">MADVLDINDSVELDVEDEGDQSVLRLKDKVVKRKGRGFGPGEAKEHEKIRGYETIDSGDHGDEPGPQKSVEGWILFVTSVHEEASEDDLSEKFSEFGAIKNISINLDRRTGFLKGYALIEYGSYEEAFAAREALNGSLLLGQTIGVDWCFVKGPKNSGKQQNRLMGSSYFAELCTKVLIIVAGHGNESVADNNEIDYDDVTYVLNADVSISIFG</sequence>
<keyword evidence="4 11" id="KW-0507">mRNA processing</keyword>
<comment type="function">
    <text evidence="11">Core component of the splicing-dependent multiprotein exon junction complex (EJC) deposited at splice junctions on mRNAs.</text>
</comment>
<feature type="region of interest" description="Disordered" evidence="12">
    <location>
        <begin position="34"/>
        <end position="65"/>
    </location>
</feature>
<dbReference type="EMBL" id="JABDTM020011712">
    <property type="protein sequence ID" value="KAH0820506.1"/>
    <property type="molecule type" value="Genomic_DNA"/>
</dbReference>
<comment type="subcellular location">
    <subcellularLocation>
        <location evidence="11">Nucleus</location>
    </subcellularLocation>
    <subcellularLocation>
        <location evidence="11">Nucleus speckle</location>
    </subcellularLocation>
    <subcellularLocation>
        <location evidence="11">Cytoplasm</location>
    </subcellularLocation>
</comment>
<keyword evidence="15" id="KW-1185">Reference proteome</keyword>
<keyword evidence="8 11" id="KW-0539">Nucleus</keyword>
<evidence type="ECO:0000256" key="7">
    <source>
        <dbReference type="ARBA" id="ARBA00023187"/>
    </source>
</evidence>
<dbReference type="FunFam" id="3.30.70.330:FF:000525">
    <property type="entry name" value="RNA-binding protein 8A"/>
    <property type="match status" value="1"/>
</dbReference>
<dbReference type="GO" id="GO:0006417">
    <property type="term" value="P:regulation of translation"/>
    <property type="evidence" value="ECO:0007669"/>
    <property type="project" value="UniProtKB-KW"/>
</dbReference>
<feature type="domain" description="RRM" evidence="13">
    <location>
        <begin position="73"/>
        <end position="151"/>
    </location>
</feature>
<dbReference type="InterPro" id="IPR008111">
    <property type="entry name" value="RNA-bd_8"/>
</dbReference>
<protein>
    <recommendedName>
        <fullName evidence="9 11">RNA-binding protein 8A</fullName>
    </recommendedName>
</protein>
<evidence type="ECO:0000256" key="11">
    <source>
        <dbReference type="RuleBase" id="RU361239"/>
    </source>
</evidence>
<dbReference type="PRINTS" id="PR01738">
    <property type="entry name" value="RNABINDINGM8"/>
</dbReference>
<dbReference type="Proteomes" id="UP000719412">
    <property type="component" value="Unassembled WGS sequence"/>
</dbReference>
<evidence type="ECO:0000259" key="13">
    <source>
        <dbReference type="PROSITE" id="PS50102"/>
    </source>
</evidence>
<evidence type="ECO:0000256" key="10">
    <source>
        <dbReference type="PROSITE-ProRule" id="PRU00176"/>
    </source>
</evidence>
<evidence type="ECO:0000256" key="12">
    <source>
        <dbReference type="SAM" id="MobiDB-lite"/>
    </source>
</evidence>
<dbReference type="InterPro" id="IPR035979">
    <property type="entry name" value="RBD_domain_sf"/>
</dbReference>
<evidence type="ECO:0000256" key="9">
    <source>
        <dbReference type="ARBA" id="ARBA00077711"/>
    </source>
</evidence>
<feature type="compositionally biased region" description="Basic and acidic residues" evidence="12">
    <location>
        <begin position="42"/>
        <end position="65"/>
    </location>
</feature>
<dbReference type="AlphaFoldDB" id="A0A8J6LPI2"/>
<dbReference type="GO" id="GO:0008380">
    <property type="term" value="P:RNA splicing"/>
    <property type="evidence" value="ECO:0007669"/>
    <property type="project" value="UniProtKB-KW"/>
</dbReference>
<organism evidence="14 15">
    <name type="scientific">Tenebrio molitor</name>
    <name type="common">Yellow mealworm beetle</name>
    <dbReference type="NCBI Taxonomy" id="7067"/>
    <lineage>
        <taxon>Eukaryota</taxon>
        <taxon>Metazoa</taxon>
        <taxon>Ecdysozoa</taxon>
        <taxon>Arthropoda</taxon>
        <taxon>Hexapoda</taxon>
        <taxon>Insecta</taxon>
        <taxon>Pterygota</taxon>
        <taxon>Neoptera</taxon>
        <taxon>Endopterygota</taxon>
        <taxon>Coleoptera</taxon>
        <taxon>Polyphaga</taxon>
        <taxon>Cucujiformia</taxon>
        <taxon>Tenebrionidae</taxon>
        <taxon>Tenebrio</taxon>
    </lineage>
</organism>
<name>A0A8J6LPI2_TENMO</name>
<dbReference type="Pfam" id="PF00076">
    <property type="entry name" value="RRM_1"/>
    <property type="match status" value="1"/>
</dbReference>
<dbReference type="CDD" id="cd12324">
    <property type="entry name" value="RRM_RBM8"/>
    <property type="match status" value="1"/>
</dbReference>
<evidence type="ECO:0000256" key="3">
    <source>
        <dbReference type="ARBA" id="ARBA00022490"/>
    </source>
</evidence>
<accession>A0A8J6LPI2</accession>
<evidence type="ECO:0000256" key="5">
    <source>
        <dbReference type="ARBA" id="ARBA00022845"/>
    </source>
</evidence>
<proteinExistence type="inferred from homology"/>
<evidence type="ECO:0000256" key="4">
    <source>
        <dbReference type="ARBA" id="ARBA00022664"/>
    </source>
</evidence>